<feature type="region of interest" description="Disordered" evidence="6">
    <location>
        <begin position="304"/>
        <end position="326"/>
    </location>
</feature>
<accession>A0A316V0U4</accession>
<dbReference type="InterPro" id="IPR013946">
    <property type="entry name" value="NCA2-like"/>
</dbReference>
<sequence length="733" mass="78657">MADSLALDWFATTSRAIDALEAQQTRAIESKRRLRSKGGQASAPSTQEEDEALLPESIREATAIPSRKEVLEVLRSLSVSSPTTSTASSSDLSRITLAVYALALDDLFHEADRLQDATWYWSNIEESTWSALSYLVQTLPSRLVLLARESYRILCETTSSASSGPPRINRQTVAATVAQLRKTPDVVVGALWPHSVDASSADSDAVTASSGPGSSRGSKALAGPLLLLRRAKRLSPLSLTVHEAASKRALLDERRDAVAQQLGALTLTALALPSANGKEPKSEAAAQEECEKLISKLQETLQLSSQDEDRLRRSPRLQAQKTPQQASLQTLLDVAAADGRPQHQRSATSAAPLGLSPPSRLSLIWPRLVLYPTLLLITLRLASQNRDALSQALGDGRETLEGFVRNWLIQPVSELLDTIRGGDAAGDETTSIVTKEGRKADLESLERMVTQYALDKGHLSPEDMARRESLRAKVREGDLDVVMLAYEDQLKTPLKSLAGGSLPRLLLIQVQKAKYDLAVAMGGIDHLLKSQALLFGAVGIAPAMGIVWAGVKAGQWLLRGRTSAGAQRGNTAREKQRAWASMRCVDRMLTAGAKAGEEGESAAAAAKEYGNALLELAALRKAGSSVLVGPRRSSRHGGAGHRKRRVRSSSLSSSSPPPQQASPTNGAELRLSAFLEDVRELESAAAVRATKQSQSNGNSLDAQADAAAREAVSRMWRCWGSTLFVPALGEKGN</sequence>
<dbReference type="GO" id="GO:0005741">
    <property type="term" value="C:mitochondrial outer membrane"/>
    <property type="evidence" value="ECO:0007669"/>
    <property type="project" value="TreeGrafter"/>
</dbReference>
<dbReference type="PANTHER" id="PTHR28234">
    <property type="entry name" value="NUCLEAR CONTROL OF ATPASE PROTEIN 2"/>
    <property type="match status" value="1"/>
</dbReference>
<dbReference type="AlphaFoldDB" id="A0A316V0U4"/>
<reference evidence="7 8" key="1">
    <citation type="journal article" date="2018" name="Mol. Biol. Evol.">
        <title>Broad Genomic Sampling Reveals a Smut Pathogenic Ancestry of the Fungal Clade Ustilaginomycotina.</title>
        <authorList>
            <person name="Kijpornyongpan T."/>
            <person name="Mondo S.J."/>
            <person name="Barry K."/>
            <person name="Sandor L."/>
            <person name="Lee J."/>
            <person name="Lipzen A."/>
            <person name="Pangilinan J."/>
            <person name="LaButti K."/>
            <person name="Hainaut M."/>
            <person name="Henrissat B."/>
            <person name="Grigoriev I.V."/>
            <person name="Spatafora J.W."/>
            <person name="Aime M.C."/>
        </authorList>
    </citation>
    <scope>NUCLEOTIDE SEQUENCE [LARGE SCALE GENOMIC DNA]</scope>
    <source>
        <strain evidence="7 8">MCA 5214</strain>
    </source>
</reference>
<keyword evidence="5" id="KW-0472">Membrane</keyword>
<dbReference type="OrthoDB" id="413313at2759"/>
<dbReference type="RefSeq" id="XP_025365230.1">
    <property type="nucleotide sequence ID" value="XM_025505147.1"/>
</dbReference>
<dbReference type="STRING" id="1569628.A0A316V0U4"/>
<evidence type="ECO:0000256" key="2">
    <source>
        <dbReference type="ARBA" id="ARBA00022692"/>
    </source>
</evidence>
<evidence type="ECO:0000256" key="4">
    <source>
        <dbReference type="ARBA" id="ARBA00023128"/>
    </source>
</evidence>
<feature type="region of interest" description="Disordered" evidence="6">
    <location>
        <begin position="28"/>
        <end position="51"/>
    </location>
</feature>
<feature type="compositionally biased region" description="Polar residues" evidence="6">
    <location>
        <begin position="317"/>
        <end position="326"/>
    </location>
</feature>
<keyword evidence="3" id="KW-1133">Transmembrane helix</keyword>
<feature type="compositionally biased region" description="Basic residues" evidence="6">
    <location>
        <begin position="632"/>
        <end position="647"/>
    </location>
</feature>
<evidence type="ECO:0000256" key="5">
    <source>
        <dbReference type="ARBA" id="ARBA00023136"/>
    </source>
</evidence>
<keyword evidence="2" id="KW-0812">Transmembrane</keyword>
<evidence type="ECO:0000256" key="3">
    <source>
        <dbReference type="ARBA" id="ARBA00022989"/>
    </source>
</evidence>
<feature type="region of interest" description="Disordered" evidence="6">
    <location>
        <begin position="627"/>
        <end position="665"/>
    </location>
</feature>
<comment type="subcellular location">
    <subcellularLocation>
        <location evidence="1">Mitochondrion membrane</location>
        <topology evidence="1">Multi-pass membrane protein</topology>
    </subcellularLocation>
</comment>
<dbReference type="Proteomes" id="UP000245884">
    <property type="component" value="Unassembled WGS sequence"/>
</dbReference>
<proteinExistence type="predicted"/>
<dbReference type="Pfam" id="PF08637">
    <property type="entry name" value="NCA2"/>
    <property type="match status" value="1"/>
</dbReference>
<dbReference type="PANTHER" id="PTHR28234:SF1">
    <property type="entry name" value="NUCLEAR CONTROL OF ATPASE PROTEIN 2"/>
    <property type="match status" value="1"/>
</dbReference>
<dbReference type="GeneID" id="37026970"/>
<dbReference type="EMBL" id="KZ819662">
    <property type="protein sequence ID" value="PWN30618.1"/>
    <property type="molecule type" value="Genomic_DNA"/>
</dbReference>
<organism evidence="7 8">
    <name type="scientific">Jaminaea rosea</name>
    <dbReference type="NCBI Taxonomy" id="1569628"/>
    <lineage>
        <taxon>Eukaryota</taxon>
        <taxon>Fungi</taxon>
        <taxon>Dikarya</taxon>
        <taxon>Basidiomycota</taxon>
        <taxon>Ustilaginomycotina</taxon>
        <taxon>Exobasidiomycetes</taxon>
        <taxon>Microstromatales</taxon>
        <taxon>Microstromatales incertae sedis</taxon>
        <taxon>Jaminaea</taxon>
    </lineage>
</organism>
<evidence type="ECO:0000256" key="1">
    <source>
        <dbReference type="ARBA" id="ARBA00004225"/>
    </source>
</evidence>
<protein>
    <submittedName>
        <fullName evidence="7">NCA2-domain-containing protein</fullName>
    </submittedName>
</protein>
<keyword evidence="8" id="KW-1185">Reference proteome</keyword>
<keyword evidence="4" id="KW-0496">Mitochondrion</keyword>
<name>A0A316V0U4_9BASI</name>
<evidence type="ECO:0000256" key="6">
    <source>
        <dbReference type="SAM" id="MobiDB-lite"/>
    </source>
</evidence>
<evidence type="ECO:0000313" key="7">
    <source>
        <dbReference type="EMBL" id="PWN30618.1"/>
    </source>
</evidence>
<gene>
    <name evidence="7" type="ORF">BDZ90DRAFT_229629</name>
</gene>
<evidence type="ECO:0000313" key="8">
    <source>
        <dbReference type="Proteomes" id="UP000245884"/>
    </source>
</evidence>